<protein>
    <recommendedName>
        <fullName evidence="5">Cholecystokinin</fullName>
    </recommendedName>
</protein>
<feature type="region of interest" description="Disordered" evidence="1">
    <location>
        <begin position="46"/>
        <end position="99"/>
    </location>
</feature>
<organism evidence="3 4">
    <name type="scientific">Lymnaea stagnalis</name>
    <name type="common">Great pond snail</name>
    <name type="synonym">Helix stagnalis</name>
    <dbReference type="NCBI Taxonomy" id="6523"/>
    <lineage>
        <taxon>Eukaryota</taxon>
        <taxon>Metazoa</taxon>
        <taxon>Spiralia</taxon>
        <taxon>Lophotrochozoa</taxon>
        <taxon>Mollusca</taxon>
        <taxon>Gastropoda</taxon>
        <taxon>Heterobranchia</taxon>
        <taxon>Euthyneura</taxon>
        <taxon>Panpulmonata</taxon>
        <taxon>Hygrophila</taxon>
        <taxon>Lymnaeoidea</taxon>
        <taxon>Lymnaeidae</taxon>
        <taxon>Lymnaea</taxon>
    </lineage>
</organism>
<accession>A0AAV2IJ04</accession>
<evidence type="ECO:0008006" key="5">
    <source>
        <dbReference type="Google" id="ProtNLM"/>
    </source>
</evidence>
<feature type="chain" id="PRO_5043416074" description="Cholecystokinin" evidence="2">
    <location>
        <begin position="21"/>
        <end position="145"/>
    </location>
</feature>
<evidence type="ECO:0000313" key="3">
    <source>
        <dbReference type="EMBL" id="CAL1547016.1"/>
    </source>
</evidence>
<evidence type="ECO:0000256" key="2">
    <source>
        <dbReference type="SAM" id="SignalP"/>
    </source>
</evidence>
<evidence type="ECO:0000256" key="1">
    <source>
        <dbReference type="SAM" id="MobiDB-lite"/>
    </source>
</evidence>
<feature type="signal peptide" evidence="2">
    <location>
        <begin position="1"/>
        <end position="20"/>
    </location>
</feature>
<keyword evidence="2" id="KW-0732">Signal</keyword>
<dbReference type="Proteomes" id="UP001497497">
    <property type="component" value="Unassembled WGS sequence"/>
</dbReference>
<evidence type="ECO:0000313" key="4">
    <source>
        <dbReference type="Proteomes" id="UP001497497"/>
    </source>
</evidence>
<sequence>MEPYVLGLVLVLTCACATFAVPVNSRREDLSHLVTLLGKLKSIERSQQTQAASSVNSVRGASDFQEATDSEPAGAPDAESLPKGFAVRPHGPVNKRQGGWSYDYGLGGGRFGKRNYGDYGIGGGRFGRDVDHVDLSDTNDADFLS</sequence>
<dbReference type="EMBL" id="CAXITT010000893">
    <property type="protein sequence ID" value="CAL1547016.1"/>
    <property type="molecule type" value="Genomic_DNA"/>
</dbReference>
<feature type="region of interest" description="Disordered" evidence="1">
    <location>
        <begin position="125"/>
        <end position="145"/>
    </location>
</feature>
<dbReference type="AlphaFoldDB" id="A0AAV2IJ04"/>
<name>A0AAV2IJ04_LYMST</name>
<gene>
    <name evidence="3" type="ORF">GSLYS_00020381001</name>
</gene>
<keyword evidence="4" id="KW-1185">Reference proteome</keyword>
<feature type="compositionally biased region" description="Basic and acidic residues" evidence="1">
    <location>
        <begin position="126"/>
        <end position="135"/>
    </location>
</feature>
<reference evidence="3 4" key="1">
    <citation type="submission" date="2024-04" db="EMBL/GenBank/DDBJ databases">
        <authorList>
            <consortium name="Genoscope - CEA"/>
            <person name="William W."/>
        </authorList>
    </citation>
    <scope>NUCLEOTIDE SEQUENCE [LARGE SCALE GENOMIC DNA]</scope>
</reference>
<proteinExistence type="predicted"/>
<feature type="compositionally biased region" description="Polar residues" evidence="1">
    <location>
        <begin position="46"/>
        <end position="59"/>
    </location>
</feature>
<comment type="caution">
    <text evidence="3">The sequence shown here is derived from an EMBL/GenBank/DDBJ whole genome shotgun (WGS) entry which is preliminary data.</text>
</comment>